<dbReference type="EMBL" id="JBBPBM010000036">
    <property type="protein sequence ID" value="KAK8529419.1"/>
    <property type="molecule type" value="Genomic_DNA"/>
</dbReference>
<sequence length="133" mass="14356">MLSVSGAAEACGYRQTTFPQICNILLKDRRGRIGPGRIGGGRGGKVTGGRHAVKFWRLQELGGGGGGALEVTKVKKRRLRERRRTTGAEALEAIFPTKLTLTDIGMMKMMRNAKVFIGGEDQTLELLGIVASK</sequence>
<evidence type="ECO:0000313" key="1">
    <source>
        <dbReference type="EMBL" id="KAK8529419.1"/>
    </source>
</evidence>
<organism evidence="1 2">
    <name type="scientific">Hibiscus sabdariffa</name>
    <name type="common">roselle</name>
    <dbReference type="NCBI Taxonomy" id="183260"/>
    <lineage>
        <taxon>Eukaryota</taxon>
        <taxon>Viridiplantae</taxon>
        <taxon>Streptophyta</taxon>
        <taxon>Embryophyta</taxon>
        <taxon>Tracheophyta</taxon>
        <taxon>Spermatophyta</taxon>
        <taxon>Magnoliopsida</taxon>
        <taxon>eudicotyledons</taxon>
        <taxon>Gunneridae</taxon>
        <taxon>Pentapetalae</taxon>
        <taxon>rosids</taxon>
        <taxon>malvids</taxon>
        <taxon>Malvales</taxon>
        <taxon>Malvaceae</taxon>
        <taxon>Malvoideae</taxon>
        <taxon>Hibiscus</taxon>
    </lineage>
</organism>
<gene>
    <name evidence="1" type="ORF">V6N12_060201</name>
</gene>
<name>A0ABR2D4K5_9ROSI</name>
<evidence type="ECO:0000313" key="2">
    <source>
        <dbReference type="Proteomes" id="UP001472677"/>
    </source>
</evidence>
<protein>
    <submittedName>
        <fullName evidence="1">Uncharacterized protein</fullName>
    </submittedName>
</protein>
<proteinExistence type="predicted"/>
<keyword evidence="2" id="KW-1185">Reference proteome</keyword>
<dbReference type="Proteomes" id="UP001472677">
    <property type="component" value="Unassembled WGS sequence"/>
</dbReference>
<accession>A0ABR2D4K5</accession>
<reference evidence="1 2" key="1">
    <citation type="journal article" date="2024" name="G3 (Bethesda)">
        <title>Genome assembly of Hibiscus sabdariffa L. provides insights into metabolisms of medicinal natural products.</title>
        <authorList>
            <person name="Kim T."/>
        </authorList>
    </citation>
    <scope>NUCLEOTIDE SEQUENCE [LARGE SCALE GENOMIC DNA]</scope>
    <source>
        <strain evidence="1">TK-2024</strain>
        <tissue evidence="1">Old leaves</tissue>
    </source>
</reference>
<comment type="caution">
    <text evidence="1">The sequence shown here is derived from an EMBL/GenBank/DDBJ whole genome shotgun (WGS) entry which is preliminary data.</text>
</comment>